<dbReference type="EMBL" id="JBHUKU010000004">
    <property type="protein sequence ID" value="MFD2458659.1"/>
    <property type="molecule type" value="Genomic_DNA"/>
</dbReference>
<protein>
    <recommendedName>
        <fullName evidence="3">XRE family transcriptional regulator</fullName>
    </recommendedName>
</protein>
<reference evidence="2" key="1">
    <citation type="journal article" date="2019" name="Int. J. Syst. Evol. Microbiol.">
        <title>The Global Catalogue of Microorganisms (GCM) 10K type strain sequencing project: providing services to taxonomists for standard genome sequencing and annotation.</title>
        <authorList>
            <consortium name="The Broad Institute Genomics Platform"/>
            <consortium name="The Broad Institute Genome Sequencing Center for Infectious Disease"/>
            <person name="Wu L."/>
            <person name="Ma J."/>
        </authorList>
    </citation>
    <scope>NUCLEOTIDE SEQUENCE [LARGE SCALE GENOMIC DNA]</scope>
    <source>
        <strain evidence="2">CGMCC 4.7643</strain>
    </source>
</reference>
<evidence type="ECO:0000313" key="2">
    <source>
        <dbReference type="Proteomes" id="UP001597419"/>
    </source>
</evidence>
<dbReference type="RefSeq" id="WP_345387598.1">
    <property type="nucleotide sequence ID" value="NZ_BAABHG010000002.1"/>
</dbReference>
<keyword evidence="2" id="KW-1185">Reference proteome</keyword>
<evidence type="ECO:0000313" key="1">
    <source>
        <dbReference type="EMBL" id="MFD2458659.1"/>
    </source>
</evidence>
<gene>
    <name evidence="1" type="ORF">ACFSYJ_08610</name>
</gene>
<evidence type="ECO:0008006" key="3">
    <source>
        <dbReference type="Google" id="ProtNLM"/>
    </source>
</evidence>
<name>A0ABW5GGX9_9PSEU</name>
<accession>A0ABW5GGX9</accession>
<dbReference type="InterPro" id="IPR010982">
    <property type="entry name" value="Lambda_DNA-bd_dom_sf"/>
</dbReference>
<proteinExistence type="predicted"/>
<comment type="caution">
    <text evidence="1">The sequence shown here is derived from an EMBL/GenBank/DDBJ whole genome shotgun (WGS) entry which is preliminary data.</text>
</comment>
<organism evidence="1 2">
    <name type="scientific">Amycolatopsis samaneae</name>
    <dbReference type="NCBI Taxonomy" id="664691"/>
    <lineage>
        <taxon>Bacteria</taxon>
        <taxon>Bacillati</taxon>
        <taxon>Actinomycetota</taxon>
        <taxon>Actinomycetes</taxon>
        <taxon>Pseudonocardiales</taxon>
        <taxon>Pseudonocardiaceae</taxon>
        <taxon>Amycolatopsis</taxon>
    </lineage>
</organism>
<dbReference type="Gene3D" id="1.10.260.40">
    <property type="entry name" value="lambda repressor-like DNA-binding domains"/>
    <property type="match status" value="1"/>
</dbReference>
<sequence>MVTGAGVSIQEALTFLYAKRKREDGKPYSDRDVSEALAGYAVEASHSYLWQLRNGRKDNPRANVLYGLGKFFGVPAGFFLDLEVYERWRMRISAGADADIPAPRGQHAMLLRGDRRVSDRFQALLDQLTDHVSELENDDGTADTYG</sequence>
<dbReference type="Proteomes" id="UP001597419">
    <property type="component" value="Unassembled WGS sequence"/>
</dbReference>